<dbReference type="CDD" id="cd00093">
    <property type="entry name" value="HTH_XRE"/>
    <property type="match status" value="1"/>
</dbReference>
<dbReference type="Proteomes" id="UP000198348">
    <property type="component" value="Unassembled WGS sequence"/>
</dbReference>
<dbReference type="GO" id="GO:0003677">
    <property type="term" value="F:DNA binding"/>
    <property type="evidence" value="ECO:0007669"/>
    <property type="project" value="InterPro"/>
</dbReference>
<feature type="compositionally biased region" description="Basic and acidic residues" evidence="1">
    <location>
        <begin position="97"/>
        <end position="109"/>
    </location>
</feature>
<organism evidence="3 4">
    <name type="scientific">Haloechinothrix alba</name>
    <dbReference type="NCBI Taxonomy" id="664784"/>
    <lineage>
        <taxon>Bacteria</taxon>
        <taxon>Bacillati</taxon>
        <taxon>Actinomycetota</taxon>
        <taxon>Actinomycetes</taxon>
        <taxon>Pseudonocardiales</taxon>
        <taxon>Pseudonocardiaceae</taxon>
        <taxon>Haloechinothrix</taxon>
    </lineage>
</organism>
<dbReference type="OrthoDB" id="3188736at2"/>
<gene>
    <name evidence="3" type="ORF">SAMN06265360_106111</name>
</gene>
<name>A0A238WFY3_9PSEU</name>
<dbReference type="SUPFAM" id="SSF47413">
    <property type="entry name" value="lambda repressor-like DNA-binding domains"/>
    <property type="match status" value="1"/>
</dbReference>
<evidence type="ECO:0000256" key="1">
    <source>
        <dbReference type="SAM" id="MobiDB-lite"/>
    </source>
</evidence>
<dbReference type="PROSITE" id="PS50943">
    <property type="entry name" value="HTH_CROC1"/>
    <property type="match status" value="1"/>
</dbReference>
<reference evidence="3 4" key="1">
    <citation type="submission" date="2017-06" db="EMBL/GenBank/DDBJ databases">
        <authorList>
            <person name="Kim H.J."/>
            <person name="Triplett B.A."/>
        </authorList>
    </citation>
    <scope>NUCLEOTIDE SEQUENCE [LARGE SCALE GENOMIC DNA]</scope>
    <source>
        <strain evidence="3 4">DSM 45207</strain>
    </source>
</reference>
<feature type="domain" description="HTH cro/C1-type" evidence="2">
    <location>
        <begin position="13"/>
        <end position="67"/>
    </location>
</feature>
<accession>A0A238WFY3</accession>
<feature type="region of interest" description="Disordered" evidence="1">
    <location>
        <begin position="95"/>
        <end position="118"/>
    </location>
</feature>
<keyword evidence="4" id="KW-1185">Reference proteome</keyword>
<protein>
    <submittedName>
        <fullName evidence="3">Transcriptional regulator, contains XRE-family HTH domain</fullName>
    </submittedName>
</protein>
<evidence type="ECO:0000259" key="2">
    <source>
        <dbReference type="PROSITE" id="PS50943"/>
    </source>
</evidence>
<dbReference type="AlphaFoldDB" id="A0A238WFY3"/>
<proteinExistence type="predicted"/>
<evidence type="ECO:0000313" key="3">
    <source>
        <dbReference type="EMBL" id="SNR45193.1"/>
    </source>
</evidence>
<dbReference type="SMART" id="SM00530">
    <property type="entry name" value="HTH_XRE"/>
    <property type="match status" value="1"/>
</dbReference>
<dbReference type="Pfam" id="PF13560">
    <property type="entry name" value="HTH_31"/>
    <property type="match status" value="1"/>
</dbReference>
<evidence type="ECO:0000313" key="4">
    <source>
        <dbReference type="Proteomes" id="UP000198348"/>
    </source>
</evidence>
<dbReference type="RefSeq" id="WP_089300695.1">
    <property type="nucleotide sequence ID" value="NZ_FZNW01000006.1"/>
</dbReference>
<dbReference type="EMBL" id="FZNW01000006">
    <property type="protein sequence ID" value="SNR45193.1"/>
    <property type="molecule type" value="Genomic_DNA"/>
</dbReference>
<dbReference type="InterPro" id="IPR010982">
    <property type="entry name" value="Lambda_DNA-bd_dom_sf"/>
</dbReference>
<dbReference type="Gene3D" id="1.10.260.40">
    <property type="entry name" value="lambda repressor-like DNA-binding domains"/>
    <property type="match status" value="1"/>
</dbReference>
<dbReference type="InterPro" id="IPR001387">
    <property type="entry name" value="Cro/C1-type_HTH"/>
</dbReference>
<sequence length="142" mass="14746">MTVLLREAIGDRLRHARTNQHRSLREISHSARVSLGYLSEVERGQKEASSELLAAICTALDLPLADLLHTVASDVSVLDSMAIDGAEIEGAEMDGAEAGRAHAEEHGARGGDGTEFSLSAGAQGPALRSTIHGSGVAPVVAV</sequence>